<protein>
    <submittedName>
        <fullName evidence="5">DUF1254 domain-containing protein</fullName>
    </submittedName>
</protein>
<keyword evidence="2" id="KW-0732">Signal</keyword>
<feature type="region of interest" description="Disordered" evidence="1">
    <location>
        <begin position="34"/>
        <end position="54"/>
    </location>
</feature>
<dbReference type="KEGG" id="ima:PO878_11560"/>
<dbReference type="InterPro" id="IPR010621">
    <property type="entry name" value="DUF1214"/>
</dbReference>
<accession>A0AAE9Y3A1</accession>
<feature type="compositionally biased region" description="Low complexity" evidence="1">
    <location>
        <begin position="36"/>
        <end position="54"/>
    </location>
</feature>
<reference evidence="5" key="1">
    <citation type="submission" date="2023-01" db="EMBL/GenBank/DDBJ databases">
        <title>The diversity of Class Acidimicrobiia in South China Sea sediment environments and the proposal of Iamia marina sp. nov., a novel species of the genus Iamia.</title>
        <authorList>
            <person name="He Y."/>
            <person name="Tian X."/>
        </authorList>
    </citation>
    <scope>NUCLEOTIDE SEQUENCE</scope>
    <source>
        <strain evidence="5">DSM 19957</strain>
    </source>
</reference>
<keyword evidence="6" id="KW-1185">Reference proteome</keyword>
<dbReference type="Pfam" id="PF06863">
    <property type="entry name" value="DUF1254"/>
    <property type="match status" value="1"/>
</dbReference>
<organism evidence="5 6">
    <name type="scientific">Iamia majanohamensis</name>
    <dbReference type="NCBI Taxonomy" id="467976"/>
    <lineage>
        <taxon>Bacteria</taxon>
        <taxon>Bacillati</taxon>
        <taxon>Actinomycetota</taxon>
        <taxon>Acidimicrobiia</taxon>
        <taxon>Acidimicrobiales</taxon>
        <taxon>Iamiaceae</taxon>
        <taxon>Iamia</taxon>
    </lineage>
</organism>
<dbReference type="Pfam" id="PF06742">
    <property type="entry name" value="DUF1214"/>
    <property type="match status" value="1"/>
</dbReference>
<dbReference type="Gene3D" id="2.60.40.1610">
    <property type="entry name" value="Domain of unknown function DUF1254"/>
    <property type="match status" value="1"/>
</dbReference>
<evidence type="ECO:0000313" key="5">
    <source>
        <dbReference type="EMBL" id="WCO65134.1"/>
    </source>
</evidence>
<feature type="domain" description="DUF1254" evidence="4">
    <location>
        <begin position="90"/>
        <end position="217"/>
    </location>
</feature>
<feature type="domain" description="DUF1214" evidence="3">
    <location>
        <begin position="349"/>
        <end position="461"/>
    </location>
</feature>
<dbReference type="EMBL" id="CP116942">
    <property type="protein sequence ID" value="WCO65134.1"/>
    <property type="molecule type" value="Genomic_DNA"/>
</dbReference>
<feature type="signal peptide" evidence="2">
    <location>
        <begin position="1"/>
        <end position="34"/>
    </location>
</feature>
<feature type="region of interest" description="Disordered" evidence="1">
    <location>
        <begin position="220"/>
        <end position="243"/>
    </location>
</feature>
<dbReference type="SUPFAM" id="SSF160935">
    <property type="entry name" value="VPA0735-like"/>
    <property type="match status" value="1"/>
</dbReference>
<sequence>MRSRPSPSGPARRVAALLAVAALVLATACSGDDAADAPPRATAPTPTTAEETPPMTDAELAAETYVAGYPLLVSTRTLQRFGGLIGVNGLFWQTALSGPETRVIVAPNQDTLYSIAVLDLRAGPLALTVPEIPDRYHAYQLLDTWTESFAYVGTRATGGRAGTWVITPPGWEGEPPAGTHQIEATTPLVFLLGRFLVDDEADIPHVLALRDQISLQPLGALTGDTDAPAPPPLGDPAGAPQAIPTDASAFTELGAALDVVAPTTPAQRDLFARAEAAGIVGRDGAPPTADPALLDEAAQAGHARIGRGAAGTGGATGWSAPGRVGTYGDDLDQRALVARIGWGANVPEEAVYSVARTDGDGAPLDGSVPHVVRFPADARPPVDSFWSLTAYGPDMFFAANPQGTYAIGDRSPALTEEEDGSLEVVVSHEEPPPRADGTPRPWLPVPEGRYVLMLRLYLPQQAAIDGTWTPPPVEPVG</sequence>
<evidence type="ECO:0000313" key="6">
    <source>
        <dbReference type="Proteomes" id="UP001216390"/>
    </source>
</evidence>
<dbReference type="PROSITE" id="PS51257">
    <property type="entry name" value="PROKAR_LIPOPROTEIN"/>
    <property type="match status" value="1"/>
</dbReference>
<dbReference type="InterPro" id="IPR010679">
    <property type="entry name" value="DUF1254"/>
</dbReference>
<dbReference type="RefSeq" id="WP_272734659.1">
    <property type="nucleotide sequence ID" value="NZ_CP116942.1"/>
</dbReference>
<dbReference type="PANTHER" id="PTHR36509:SF2">
    <property type="entry name" value="BLL3101 PROTEIN"/>
    <property type="match status" value="1"/>
</dbReference>
<evidence type="ECO:0000259" key="4">
    <source>
        <dbReference type="Pfam" id="PF06863"/>
    </source>
</evidence>
<dbReference type="PANTHER" id="PTHR36509">
    <property type="entry name" value="BLL3101 PROTEIN"/>
    <property type="match status" value="1"/>
</dbReference>
<dbReference type="InterPro" id="IPR037050">
    <property type="entry name" value="DUF1254_sf"/>
</dbReference>
<feature type="chain" id="PRO_5041929644" evidence="2">
    <location>
        <begin position="35"/>
        <end position="477"/>
    </location>
</feature>
<evidence type="ECO:0000256" key="1">
    <source>
        <dbReference type="SAM" id="MobiDB-lite"/>
    </source>
</evidence>
<evidence type="ECO:0000256" key="2">
    <source>
        <dbReference type="SAM" id="SignalP"/>
    </source>
</evidence>
<evidence type="ECO:0000259" key="3">
    <source>
        <dbReference type="Pfam" id="PF06742"/>
    </source>
</evidence>
<dbReference type="Gene3D" id="2.60.120.600">
    <property type="entry name" value="Domain of unknown function DUF1214, C-terminal domain"/>
    <property type="match status" value="1"/>
</dbReference>
<dbReference type="Proteomes" id="UP001216390">
    <property type="component" value="Chromosome"/>
</dbReference>
<dbReference type="AlphaFoldDB" id="A0AAE9Y3A1"/>
<proteinExistence type="predicted"/>
<name>A0AAE9Y3A1_9ACTN</name>
<gene>
    <name evidence="5" type="ORF">PO878_11560</name>
</gene>
<dbReference type="InterPro" id="IPR037049">
    <property type="entry name" value="DUF1214_C_sf"/>
</dbReference>